<dbReference type="Pfam" id="PF04851">
    <property type="entry name" value="ResIII"/>
    <property type="match status" value="1"/>
</dbReference>
<dbReference type="GO" id="GO:0005829">
    <property type="term" value="C:cytosol"/>
    <property type="evidence" value="ECO:0007669"/>
    <property type="project" value="TreeGrafter"/>
</dbReference>
<evidence type="ECO:0000313" key="3">
    <source>
        <dbReference type="Proteomes" id="UP000046187"/>
    </source>
</evidence>
<evidence type="ECO:0000313" key="2">
    <source>
        <dbReference type="EMBL" id="CTP86488.1"/>
    </source>
</evidence>
<dbReference type="RefSeq" id="WP_053835035.1">
    <property type="nucleotide sequence ID" value="NZ_CXOI01000024.1"/>
</dbReference>
<dbReference type="InterPro" id="IPR006935">
    <property type="entry name" value="Helicase/UvrB_N"/>
</dbReference>
<protein>
    <recommendedName>
        <fullName evidence="1">Helicase/UvrB N-terminal domain-containing protein</fullName>
    </recommendedName>
</protein>
<dbReference type="PANTHER" id="PTHR47396:SF1">
    <property type="entry name" value="ATP-DEPENDENT HELICASE IRC3-RELATED"/>
    <property type="match status" value="1"/>
</dbReference>
<dbReference type="EMBL" id="CXOI01000024">
    <property type="protein sequence ID" value="CTP86488.1"/>
    <property type="molecule type" value="Genomic_DNA"/>
</dbReference>
<name>A0A0K2ZLL9_9XANT</name>
<dbReference type="GO" id="GO:0003677">
    <property type="term" value="F:DNA binding"/>
    <property type="evidence" value="ECO:0007669"/>
    <property type="project" value="InterPro"/>
</dbReference>
<dbReference type="GO" id="GO:0005524">
    <property type="term" value="F:ATP binding"/>
    <property type="evidence" value="ECO:0007669"/>
    <property type="project" value="InterPro"/>
</dbReference>
<dbReference type="Proteomes" id="UP000046187">
    <property type="component" value="Unassembled WGS sequence"/>
</dbReference>
<keyword evidence="3" id="KW-1185">Reference proteome</keyword>
<dbReference type="AlphaFoldDB" id="A0A0K2ZLL9"/>
<proteinExistence type="predicted"/>
<dbReference type="InterPro" id="IPR050742">
    <property type="entry name" value="Helicase_Restrict-Modif_Enz"/>
</dbReference>
<dbReference type="GO" id="GO:0016787">
    <property type="term" value="F:hydrolase activity"/>
    <property type="evidence" value="ECO:0007669"/>
    <property type="project" value="InterPro"/>
</dbReference>
<evidence type="ECO:0000259" key="1">
    <source>
        <dbReference type="Pfam" id="PF04851"/>
    </source>
</evidence>
<gene>
    <name evidence="2" type="ORF">XTALMG727_1697</name>
</gene>
<dbReference type="Gene3D" id="3.40.50.300">
    <property type="entry name" value="P-loop containing nucleotide triphosphate hydrolases"/>
    <property type="match status" value="1"/>
</dbReference>
<reference evidence="3" key="1">
    <citation type="submission" date="2015-07" db="EMBL/GenBank/DDBJ databases">
        <authorList>
            <person name="Wibberg D."/>
        </authorList>
    </citation>
    <scope>NUCLEOTIDE SEQUENCE [LARGE SCALE GENOMIC DNA]</scope>
</reference>
<accession>A0A0K2ZLL9</accession>
<sequence>MPMPLKDFQCLLCDGIVAQFGQVRALYRQIAAAAPERIDEARRKDAVIVLQAPTGAGKTRMAIEVLRRVLTEERVLWFWFAPFTGLVEQSRAALANEAPEVALLELEVDRQLGAVRGGGVFVVTWASLAARNAESRRARQRGDDGLSIDEVIALARDAGLRIGCVVDEAHHGFQRAAQARAFFCDVLKPDYALLMTATPRDADMAAFARATGYFVGEPADWASVSRADAVDAGLLKRGVRMVRFIARDGDTAQLVDFEHLALRECTQTHRAIGSSLAQAGITLTPLMLVQVPDGKAAQEAARTYLVEQLGFDATAVRIHTADEPDPDLLSLAQDPTVEVLIFKMAVALGFDAPRAFTLAALRGARDVGFGVQVIGRIVRRHALLQARTDLPPLLDHGYVFLANSESQEGLLQAGAQINTLTTQAPELGTQTVVTMIGDGAALQVVRSGEPLSLLVSSAGVQMLEADEGSAAIGQAGTAGEVVEMLAGTPFAGMADAAQAALEMFGGEGAWPARATPVADAFVLAQDSMYRYPRRADAPDRLRGEQLPPVAVDFEAQLAAYVDFSAEVLADRLRGRVQVQRRDTDLFAGDRVADDGIDLWATLSPEAVADKAEQIRLRLVDANDRELYIRLLDRFIRAIEVSGAEIPDNEELQMRQLDLLLVRRPGLLRDAFRRLRMSHVMDVDVQLLAELVSAQPLRRADRALYGVYPAGLNQDELAIAERLDGSDQVRWWHRNLPKSGVGLYRWDEGNGFYPDFVVCMAQRAAPGIALLELKGEHLWGAPTEVDKSLAAHRDYGPVFMVGRKRGERDFFYLRELGGRLQSAGSFDLDRMRFT</sequence>
<organism evidence="2 3">
    <name type="scientific">Xanthomonas graminis pv. arrhenatheri LMG 727</name>
    <dbReference type="NCBI Taxonomy" id="1195923"/>
    <lineage>
        <taxon>Bacteria</taxon>
        <taxon>Pseudomonadati</taxon>
        <taxon>Pseudomonadota</taxon>
        <taxon>Gammaproteobacteria</taxon>
        <taxon>Lysobacterales</taxon>
        <taxon>Lysobacteraceae</taxon>
        <taxon>Xanthomonas</taxon>
        <taxon>Xanthomonas translucens group</taxon>
        <taxon>Xanthomonas graminis</taxon>
    </lineage>
</organism>
<feature type="domain" description="Helicase/UvrB N-terminal" evidence="1">
    <location>
        <begin position="34"/>
        <end position="200"/>
    </location>
</feature>
<dbReference type="SUPFAM" id="SSF52540">
    <property type="entry name" value="P-loop containing nucleoside triphosphate hydrolases"/>
    <property type="match status" value="2"/>
</dbReference>
<dbReference type="REBASE" id="163977">
    <property type="entry name" value="Xsp727ORF1696P"/>
</dbReference>
<dbReference type="PANTHER" id="PTHR47396">
    <property type="entry name" value="TYPE I RESTRICTION ENZYME ECOKI R PROTEIN"/>
    <property type="match status" value="1"/>
</dbReference>
<dbReference type="InterPro" id="IPR027417">
    <property type="entry name" value="P-loop_NTPase"/>
</dbReference>